<dbReference type="PANTHER" id="PTHR43133:SF51">
    <property type="entry name" value="RNA POLYMERASE SIGMA FACTOR"/>
    <property type="match status" value="1"/>
</dbReference>
<evidence type="ECO:0000256" key="3">
    <source>
        <dbReference type="ARBA" id="ARBA00023082"/>
    </source>
</evidence>
<dbReference type="InterPro" id="IPR036388">
    <property type="entry name" value="WH-like_DNA-bd_sf"/>
</dbReference>
<dbReference type="InterPro" id="IPR007627">
    <property type="entry name" value="RNA_pol_sigma70_r2"/>
</dbReference>
<sequence>MYELNTEVFKQKVIRSEDTLYRVSKSILINDRDCEDAVSSAILKAFRKKNTLREDKYFKTWLIRILINECYSIKKKQKKEVSYDEYFENTASEKKEDYSDLYLAVSKLPDKIRITLLLHYIEGYSVDETADILKIPSGTVKSRLSKGRNLLKIELGSMEVCYE</sequence>
<dbReference type="RefSeq" id="WP_142536032.1">
    <property type="nucleotide sequence ID" value="NZ_SGJB01000009.1"/>
</dbReference>
<keyword evidence="8" id="KW-1185">Reference proteome</keyword>
<protein>
    <submittedName>
        <fullName evidence="7">RNA polymerase sigma factor</fullName>
    </submittedName>
</protein>
<dbReference type="InterPro" id="IPR013249">
    <property type="entry name" value="RNA_pol_sigma70_r4_t2"/>
</dbReference>
<dbReference type="Pfam" id="PF08281">
    <property type="entry name" value="Sigma70_r4_2"/>
    <property type="match status" value="1"/>
</dbReference>
<gene>
    <name evidence="7" type="ORF">EXD82_06085</name>
</gene>
<dbReference type="PANTHER" id="PTHR43133">
    <property type="entry name" value="RNA POLYMERASE ECF-TYPE SIGMA FACTO"/>
    <property type="match status" value="1"/>
</dbReference>
<dbReference type="SUPFAM" id="SSF88946">
    <property type="entry name" value="Sigma2 domain of RNA polymerase sigma factors"/>
    <property type="match status" value="1"/>
</dbReference>
<dbReference type="EMBL" id="SGJB01000009">
    <property type="protein sequence ID" value="TQQ84601.1"/>
    <property type="molecule type" value="Genomic_DNA"/>
</dbReference>
<keyword evidence="4" id="KW-0804">Transcription</keyword>
<dbReference type="InterPro" id="IPR013324">
    <property type="entry name" value="RNA_pol_sigma_r3/r4-like"/>
</dbReference>
<dbReference type="Gene3D" id="1.10.10.10">
    <property type="entry name" value="Winged helix-like DNA-binding domain superfamily/Winged helix DNA-binding domain"/>
    <property type="match status" value="1"/>
</dbReference>
<dbReference type="GO" id="GO:0016987">
    <property type="term" value="F:sigma factor activity"/>
    <property type="evidence" value="ECO:0007669"/>
    <property type="project" value="UniProtKB-KW"/>
</dbReference>
<keyword evidence="2" id="KW-0805">Transcription regulation</keyword>
<comment type="caution">
    <text evidence="7">The sequence shown here is derived from an EMBL/GenBank/DDBJ whole genome shotgun (WGS) entry which is preliminary data.</text>
</comment>
<dbReference type="InterPro" id="IPR039425">
    <property type="entry name" value="RNA_pol_sigma-70-like"/>
</dbReference>
<dbReference type="CDD" id="cd06171">
    <property type="entry name" value="Sigma70_r4"/>
    <property type="match status" value="1"/>
</dbReference>
<dbReference type="SUPFAM" id="SSF88659">
    <property type="entry name" value="Sigma3 and sigma4 domains of RNA polymerase sigma factors"/>
    <property type="match status" value="1"/>
</dbReference>
<dbReference type="OrthoDB" id="9782703at2"/>
<name>A0A544QV77_9FIRM</name>
<keyword evidence="3" id="KW-0731">Sigma factor</keyword>
<dbReference type="InterPro" id="IPR014284">
    <property type="entry name" value="RNA_pol_sigma-70_dom"/>
</dbReference>
<reference evidence="7 8" key="1">
    <citation type="submission" date="2019-02" db="EMBL/GenBank/DDBJ databases">
        <title>Peptostreptococcaceae bacterium ZHW00191 nov., a new bacterium isolated from the human gut.</title>
        <authorList>
            <person name="Zhou H.-W."/>
            <person name="Chen X.-J."/>
        </authorList>
    </citation>
    <scope>NUCLEOTIDE SEQUENCE [LARGE SCALE GENOMIC DNA]</scope>
    <source>
        <strain evidence="7 8">ZHW00191</strain>
    </source>
</reference>
<evidence type="ECO:0000256" key="2">
    <source>
        <dbReference type="ARBA" id="ARBA00023015"/>
    </source>
</evidence>
<evidence type="ECO:0000259" key="5">
    <source>
        <dbReference type="Pfam" id="PF04542"/>
    </source>
</evidence>
<proteinExistence type="inferred from homology"/>
<evidence type="ECO:0000313" key="8">
    <source>
        <dbReference type="Proteomes" id="UP000317863"/>
    </source>
</evidence>
<feature type="domain" description="RNA polymerase sigma-70 region 2" evidence="5">
    <location>
        <begin position="17"/>
        <end position="79"/>
    </location>
</feature>
<dbReference type="AlphaFoldDB" id="A0A544QV77"/>
<dbReference type="NCBIfam" id="TIGR02937">
    <property type="entry name" value="sigma70-ECF"/>
    <property type="match status" value="1"/>
</dbReference>
<dbReference type="InterPro" id="IPR013325">
    <property type="entry name" value="RNA_pol_sigma_r2"/>
</dbReference>
<evidence type="ECO:0000256" key="4">
    <source>
        <dbReference type="ARBA" id="ARBA00023163"/>
    </source>
</evidence>
<feature type="domain" description="RNA polymerase sigma factor 70 region 4 type 2" evidence="6">
    <location>
        <begin position="101"/>
        <end position="149"/>
    </location>
</feature>
<comment type="similarity">
    <text evidence="1">Belongs to the sigma-70 factor family. ECF subfamily.</text>
</comment>
<dbReference type="Gene3D" id="1.10.1740.10">
    <property type="match status" value="1"/>
</dbReference>
<organism evidence="7 8">
    <name type="scientific">Peptacetobacter hominis</name>
    <dbReference type="NCBI Taxonomy" id="2743610"/>
    <lineage>
        <taxon>Bacteria</taxon>
        <taxon>Bacillati</taxon>
        <taxon>Bacillota</taxon>
        <taxon>Clostridia</taxon>
        <taxon>Peptostreptococcales</taxon>
        <taxon>Peptostreptococcaceae</taxon>
        <taxon>Peptacetobacter</taxon>
    </lineage>
</organism>
<evidence type="ECO:0000313" key="7">
    <source>
        <dbReference type="EMBL" id="TQQ84601.1"/>
    </source>
</evidence>
<accession>A0A544QV77</accession>
<evidence type="ECO:0000256" key="1">
    <source>
        <dbReference type="ARBA" id="ARBA00010641"/>
    </source>
</evidence>
<dbReference type="Pfam" id="PF04542">
    <property type="entry name" value="Sigma70_r2"/>
    <property type="match status" value="1"/>
</dbReference>
<dbReference type="GO" id="GO:0006352">
    <property type="term" value="P:DNA-templated transcription initiation"/>
    <property type="evidence" value="ECO:0007669"/>
    <property type="project" value="InterPro"/>
</dbReference>
<evidence type="ECO:0000259" key="6">
    <source>
        <dbReference type="Pfam" id="PF08281"/>
    </source>
</evidence>
<dbReference type="Proteomes" id="UP000317863">
    <property type="component" value="Unassembled WGS sequence"/>
</dbReference>
<dbReference type="GO" id="GO:0003677">
    <property type="term" value="F:DNA binding"/>
    <property type="evidence" value="ECO:0007669"/>
    <property type="project" value="InterPro"/>
</dbReference>